<feature type="domain" description="CRAL-TRIO" evidence="1">
    <location>
        <begin position="136"/>
        <end position="251"/>
    </location>
</feature>
<gene>
    <name evidence="2" type="ORF">SEMRO_156_G070890.1</name>
</gene>
<keyword evidence="3" id="KW-1185">Reference proteome</keyword>
<organism evidence="2 3">
    <name type="scientific">Seminavis robusta</name>
    <dbReference type="NCBI Taxonomy" id="568900"/>
    <lineage>
        <taxon>Eukaryota</taxon>
        <taxon>Sar</taxon>
        <taxon>Stramenopiles</taxon>
        <taxon>Ochrophyta</taxon>
        <taxon>Bacillariophyta</taxon>
        <taxon>Bacillariophyceae</taxon>
        <taxon>Bacillariophycidae</taxon>
        <taxon>Naviculales</taxon>
        <taxon>Naviculaceae</taxon>
        <taxon>Seminavis</taxon>
    </lineage>
</organism>
<proteinExistence type="predicted"/>
<dbReference type="EMBL" id="CAICTM010000155">
    <property type="protein sequence ID" value="CAB9503121.1"/>
    <property type="molecule type" value="Genomic_DNA"/>
</dbReference>
<sequence length="296" mass="34072">MADLHQGGDFEEEDLFEMDPNEVDERAEDRGGIVRAGHHDNTERMLLSDHERNQAIIIKEAIAAAPNVDPVSDFMCVQLALIDGDNIEAALERVHHLECFREEYGIHDTATDGRKCFADFIELFPTFHLCFTFDSGNYVMIYDNTKFDANKVKTEENIRTWLGGTYYSCAIYCPDFEAIRSGAIIVSENKGYAWKRDMRLLEGLKRVWSEVGTVYPMSIQKVKHFNTGTAMNVVLSMVKPFLPKHLQKNIEVGCQFEQRLDSLYLVPTVEEANKRLLARVEETLQLRYDNERTFRL</sequence>
<dbReference type="Proteomes" id="UP001153069">
    <property type="component" value="Unassembled WGS sequence"/>
</dbReference>
<dbReference type="SUPFAM" id="SSF52087">
    <property type="entry name" value="CRAL/TRIO domain"/>
    <property type="match status" value="1"/>
</dbReference>
<dbReference type="OrthoDB" id="75724at2759"/>
<name>A0A9N8DJ56_9STRA</name>
<protein>
    <recommendedName>
        <fullName evidence="1">CRAL-TRIO domain-containing protein</fullName>
    </recommendedName>
</protein>
<dbReference type="InterPro" id="IPR001251">
    <property type="entry name" value="CRAL-TRIO_dom"/>
</dbReference>
<dbReference type="InterPro" id="IPR036865">
    <property type="entry name" value="CRAL-TRIO_dom_sf"/>
</dbReference>
<reference evidence="2" key="1">
    <citation type="submission" date="2020-06" db="EMBL/GenBank/DDBJ databases">
        <authorList>
            <consortium name="Plant Systems Biology data submission"/>
        </authorList>
    </citation>
    <scope>NUCLEOTIDE SEQUENCE</scope>
    <source>
        <strain evidence="2">D6</strain>
    </source>
</reference>
<accession>A0A9N8DJ56</accession>
<dbReference type="Pfam" id="PF00650">
    <property type="entry name" value="CRAL_TRIO"/>
    <property type="match status" value="1"/>
</dbReference>
<evidence type="ECO:0000313" key="3">
    <source>
        <dbReference type="Proteomes" id="UP001153069"/>
    </source>
</evidence>
<evidence type="ECO:0000259" key="1">
    <source>
        <dbReference type="Pfam" id="PF00650"/>
    </source>
</evidence>
<dbReference type="AlphaFoldDB" id="A0A9N8DJ56"/>
<comment type="caution">
    <text evidence="2">The sequence shown here is derived from an EMBL/GenBank/DDBJ whole genome shotgun (WGS) entry which is preliminary data.</text>
</comment>
<evidence type="ECO:0000313" key="2">
    <source>
        <dbReference type="EMBL" id="CAB9503121.1"/>
    </source>
</evidence>
<dbReference type="Gene3D" id="3.40.525.10">
    <property type="entry name" value="CRAL-TRIO lipid binding domain"/>
    <property type="match status" value="1"/>
</dbReference>